<dbReference type="Proteomes" id="UP001629113">
    <property type="component" value="Unassembled WGS sequence"/>
</dbReference>
<proteinExistence type="predicted"/>
<organism evidence="2 3">
    <name type="scientific">Phlyctema vagabunda</name>
    <dbReference type="NCBI Taxonomy" id="108571"/>
    <lineage>
        <taxon>Eukaryota</taxon>
        <taxon>Fungi</taxon>
        <taxon>Dikarya</taxon>
        <taxon>Ascomycota</taxon>
        <taxon>Pezizomycotina</taxon>
        <taxon>Leotiomycetes</taxon>
        <taxon>Helotiales</taxon>
        <taxon>Dermateaceae</taxon>
        <taxon>Phlyctema</taxon>
    </lineage>
</organism>
<comment type="caution">
    <text evidence="2">The sequence shown here is derived from an EMBL/GenBank/DDBJ whole genome shotgun (WGS) entry which is preliminary data.</text>
</comment>
<dbReference type="Gene3D" id="3.40.50.1820">
    <property type="entry name" value="alpha/beta hydrolase"/>
    <property type="match status" value="1"/>
</dbReference>
<evidence type="ECO:0000313" key="3">
    <source>
        <dbReference type="Proteomes" id="UP001629113"/>
    </source>
</evidence>
<dbReference type="Pfam" id="PF12697">
    <property type="entry name" value="Abhydrolase_6"/>
    <property type="match status" value="1"/>
</dbReference>
<protein>
    <submittedName>
        <fullName evidence="2">Alpha/beta hydrolase</fullName>
    </submittedName>
</protein>
<dbReference type="InterPro" id="IPR029058">
    <property type="entry name" value="AB_hydrolase_fold"/>
</dbReference>
<feature type="domain" description="AB hydrolase-1" evidence="1">
    <location>
        <begin position="41"/>
        <end position="308"/>
    </location>
</feature>
<accession>A0ABR4P1Z9</accession>
<dbReference type="SUPFAM" id="SSF53474">
    <property type="entry name" value="alpha/beta-Hydrolases"/>
    <property type="match status" value="1"/>
</dbReference>
<reference evidence="2 3" key="1">
    <citation type="submission" date="2024-06" db="EMBL/GenBank/DDBJ databases">
        <title>Complete genome of Phlyctema vagabunda strain 19-DSS-EL-015.</title>
        <authorList>
            <person name="Fiorenzani C."/>
        </authorList>
    </citation>
    <scope>NUCLEOTIDE SEQUENCE [LARGE SCALE GENOMIC DNA]</scope>
    <source>
        <strain evidence="2 3">19-DSS-EL-015</strain>
    </source>
</reference>
<name>A0ABR4P1Z9_9HELO</name>
<sequence>MALEISQDWERGEKSGLVSIGSHCLYMAVSGPDRQEGEPIVVLMPGLGSTIDEWVAVRRLVQPFARFLWYDRSGLGKSEGPPDAPMVISAVSVATELDILLRNADIKPPYIIVCHSWGGVTSREFLHLRLDDVAGMVFVDANQENSFSGFKNFPSPSFDILEAGISYHEVTGYKANTVLSKEEFQVVLDEQAKPSTKITQRAEQAGWIGDPQVLGGKKQLENHILGDRPVSVIHANTARDFQRVYDAGVEAGNGSEMEREDCRDFIKDWQETSQMRAKEIMRLSRVHHFRQTLKSGHNVQFLEPELIVEEIQWVYNHLSKSADQS</sequence>
<gene>
    <name evidence="2" type="ORF">PVAG01_11329</name>
</gene>
<evidence type="ECO:0000259" key="1">
    <source>
        <dbReference type="Pfam" id="PF12697"/>
    </source>
</evidence>
<evidence type="ECO:0000313" key="2">
    <source>
        <dbReference type="EMBL" id="KAL3417329.1"/>
    </source>
</evidence>
<dbReference type="InterPro" id="IPR000073">
    <property type="entry name" value="AB_hydrolase_1"/>
</dbReference>
<dbReference type="EMBL" id="JBFCZG010000011">
    <property type="protein sequence ID" value="KAL3417329.1"/>
    <property type="molecule type" value="Genomic_DNA"/>
</dbReference>
<keyword evidence="2" id="KW-0378">Hydrolase</keyword>
<keyword evidence="3" id="KW-1185">Reference proteome</keyword>
<dbReference type="GO" id="GO:0016787">
    <property type="term" value="F:hydrolase activity"/>
    <property type="evidence" value="ECO:0007669"/>
    <property type="project" value="UniProtKB-KW"/>
</dbReference>